<dbReference type="SMART" id="SM00388">
    <property type="entry name" value="HisKA"/>
    <property type="match status" value="1"/>
</dbReference>
<feature type="domain" description="PAC" evidence="8">
    <location>
        <begin position="101"/>
        <end position="152"/>
    </location>
</feature>
<evidence type="ECO:0000256" key="3">
    <source>
        <dbReference type="ARBA" id="ARBA00022553"/>
    </source>
</evidence>
<dbReference type="InterPro" id="IPR001610">
    <property type="entry name" value="PAC"/>
</dbReference>
<evidence type="ECO:0000313" key="9">
    <source>
        <dbReference type="EMBL" id="MEP0819505.1"/>
    </source>
</evidence>
<dbReference type="SMART" id="SM00086">
    <property type="entry name" value="PAC"/>
    <property type="match status" value="2"/>
</dbReference>
<dbReference type="PRINTS" id="PR00344">
    <property type="entry name" value="BCTRLSENSOR"/>
</dbReference>
<dbReference type="PANTHER" id="PTHR43065:SF50">
    <property type="entry name" value="HISTIDINE KINASE"/>
    <property type="match status" value="1"/>
</dbReference>
<dbReference type="PROSITE" id="PS50109">
    <property type="entry name" value="HIS_KIN"/>
    <property type="match status" value="1"/>
</dbReference>
<dbReference type="Gene3D" id="3.30.565.10">
    <property type="entry name" value="Histidine kinase-like ATPase, C-terminal domain"/>
    <property type="match status" value="1"/>
</dbReference>
<dbReference type="SMART" id="SM00065">
    <property type="entry name" value="GAF"/>
    <property type="match status" value="1"/>
</dbReference>
<dbReference type="Gene3D" id="1.10.287.130">
    <property type="match status" value="1"/>
</dbReference>
<dbReference type="InterPro" id="IPR003594">
    <property type="entry name" value="HATPase_dom"/>
</dbReference>
<dbReference type="EC" id="2.7.13.3" evidence="2"/>
<evidence type="ECO:0000256" key="2">
    <source>
        <dbReference type="ARBA" id="ARBA00012438"/>
    </source>
</evidence>
<feature type="domain" description="Histidine kinase" evidence="6">
    <location>
        <begin position="498"/>
        <end position="752"/>
    </location>
</feature>
<evidence type="ECO:0000259" key="6">
    <source>
        <dbReference type="PROSITE" id="PS50109"/>
    </source>
</evidence>
<dbReference type="InterPro" id="IPR003018">
    <property type="entry name" value="GAF"/>
</dbReference>
<reference evidence="9 10" key="1">
    <citation type="submission" date="2022-04" db="EMBL/GenBank/DDBJ databases">
        <title>Positive selection, recombination, and allopatry shape intraspecific diversity of widespread and dominant cyanobacteria.</title>
        <authorList>
            <person name="Wei J."/>
            <person name="Shu W."/>
            <person name="Hu C."/>
        </authorList>
    </citation>
    <scope>NUCLEOTIDE SEQUENCE [LARGE SCALE GENOMIC DNA]</scope>
    <source>
        <strain evidence="9 10">GB2-A4</strain>
    </source>
</reference>
<dbReference type="SMART" id="SM00387">
    <property type="entry name" value="HATPase_c"/>
    <property type="match status" value="1"/>
</dbReference>
<dbReference type="GO" id="GO:0005524">
    <property type="term" value="F:ATP binding"/>
    <property type="evidence" value="ECO:0007669"/>
    <property type="project" value="UniProtKB-KW"/>
</dbReference>
<comment type="caution">
    <text evidence="9">The sequence shown here is derived from an EMBL/GenBank/DDBJ whole genome shotgun (WGS) entry which is preliminary data.</text>
</comment>
<dbReference type="InterPro" id="IPR005467">
    <property type="entry name" value="His_kinase_dom"/>
</dbReference>
<dbReference type="PANTHER" id="PTHR43065">
    <property type="entry name" value="SENSOR HISTIDINE KINASE"/>
    <property type="match status" value="1"/>
</dbReference>
<accession>A0ABV0JCI8</accession>
<evidence type="ECO:0000256" key="5">
    <source>
        <dbReference type="ARBA" id="ARBA00023012"/>
    </source>
</evidence>
<evidence type="ECO:0000259" key="8">
    <source>
        <dbReference type="PROSITE" id="PS50113"/>
    </source>
</evidence>
<keyword evidence="5" id="KW-0902">Two-component regulatory system</keyword>
<organism evidence="9 10">
    <name type="scientific">Trichocoleus desertorum GB2-A4</name>
    <dbReference type="NCBI Taxonomy" id="2933944"/>
    <lineage>
        <taxon>Bacteria</taxon>
        <taxon>Bacillati</taxon>
        <taxon>Cyanobacteriota</taxon>
        <taxon>Cyanophyceae</taxon>
        <taxon>Leptolyngbyales</taxon>
        <taxon>Trichocoleusaceae</taxon>
        <taxon>Trichocoleus</taxon>
    </lineage>
</organism>
<dbReference type="CDD" id="cd00130">
    <property type="entry name" value="PAS"/>
    <property type="match status" value="2"/>
</dbReference>
<evidence type="ECO:0000313" key="10">
    <source>
        <dbReference type="Proteomes" id="UP001464891"/>
    </source>
</evidence>
<feature type="domain" description="PAS" evidence="7">
    <location>
        <begin position="160"/>
        <end position="202"/>
    </location>
</feature>
<dbReference type="PROSITE" id="PS50112">
    <property type="entry name" value="PAS"/>
    <property type="match status" value="1"/>
</dbReference>
<dbReference type="Proteomes" id="UP001464891">
    <property type="component" value="Unassembled WGS sequence"/>
</dbReference>
<dbReference type="SUPFAM" id="SSF55874">
    <property type="entry name" value="ATPase domain of HSP90 chaperone/DNA topoisomerase II/histidine kinase"/>
    <property type="match status" value="1"/>
</dbReference>
<dbReference type="Gene3D" id="3.30.450.20">
    <property type="entry name" value="PAS domain"/>
    <property type="match status" value="2"/>
</dbReference>
<dbReference type="SUPFAM" id="SSF47384">
    <property type="entry name" value="Homodimeric domain of signal transducing histidine kinase"/>
    <property type="match status" value="1"/>
</dbReference>
<dbReference type="InterPro" id="IPR035965">
    <property type="entry name" value="PAS-like_dom_sf"/>
</dbReference>
<evidence type="ECO:0000256" key="1">
    <source>
        <dbReference type="ARBA" id="ARBA00000085"/>
    </source>
</evidence>
<keyword evidence="9" id="KW-0547">Nucleotide-binding</keyword>
<dbReference type="InterPro" id="IPR000014">
    <property type="entry name" value="PAS"/>
</dbReference>
<comment type="catalytic activity">
    <reaction evidence="1">
        <text>ATP + protein L-histidine = ADP + protein N-phospho-L-histidine.</text>
        <dbReference type="EC" id="2.7.13.3"/>
    </reaction>
</comment>
<dbReference type="Pfam" id="PF08448">
    <property type="entry name" value="PAS_4"/>
    <property type="match status" value="1"/>
</dbReference>
<gene>
    <name evidence="9" type="ORF">NC998_20620</name>
</gene>
<dbReference type="RefSeq" id="WP_190440371.1">
    <property type="nucleotide sequence ID" value="NZ_JAMPKM010000015.1"/>
</dbReference>
<dbReference type="InterPro" id="IPR013655">
    <property type="entry name" value="PAS_fold_3"/>
</dbReference>
<dbReference type="InterPro" id="IPR004358">
    <property type="entry name" value="Sig_transdc_His_kin-like_C"/>
</dbReference>
<name>A0ABV0JCI8_9CYAN</name>
<dbReference type="InterPro" id="IPR000700">
    <property type="entry name" value="PAS-assoc_C"/>
</dbReference>
<dbReference type="InterPro" id="IPR029016">
    <property type="entry name" value="GAF-like_dom_sf"/>
</dbReference>
<proteinExistence type="predicted"/>
<dbReference type="NCBIfam" id="TIGR00229">
    <property type="entry name" value="sensory_box"/>
    <property type="match status" value="1"/>
</dbReference>
<dbReference type="SMART" id="SM00091">
    <property type="entry name" value="PAS"/>
    <property type="match status" value="2"/>
</dbReference>
<dbReference type="InterPro" id="IPR036097">
    <property type="entry name" value="HisK_dim/P_sf"/>
</dbReference>
<keyword evidence="10" id="KW-1185">Reference proteome</keyword>
<protein>
    <recommendedName>
        <fullName evidence="2">histidine kinase</fullName>
        <ecNumber evidence="2">2.7.13.3</ecNumber>
    </recommendedName>
</protein>
<dbReference type="SUPFAM" id="SSF55781">
    <property type="entry name" value="GAF domain-like"/>
    <property type="match status" value="1"/>
</dbReference>
<dbReference type="InterPro" id="IPR036890">
    <property type="entry name" value="HATPase_C_sf"/>
</dbReference>
<dbReference type="SUPFAM" id="SSF55785">
    <property type="entry name" value="PYP-like sensor domain (PAS domain)"/>
    <property type="match status" value="2"/>
</dbReference>
<dbReference type="InterPro" id="IPR013656">
    <property type="entry name" value="PAS_4"/>
</dbReference>
<keyword evidence="9" id="KW-0067">ATP-binding</keyword>
<dbReference type="Gene3D" id="3.30.450.40">
    <property type="match status" value="1"/>
</dbReference>
<sequence>MVSQEELKLAVPSQQSPATEHGEAWFRKLADNLPGMIYQFRLSPDGAFSFPFVSLGCQELFELEPHEIRENGLRLVSLIHPEDLPGFDQSVAHSAQTLNPWRWEGRFCLPSGQIKWIEAASRPERYPNGDIVWDGMLMDVTRRRQAEEAQDQTQAELQAQQELSQLILNSMNDGVIVADEAGKFLVFNPAAEKLFGNGAMEIDQADWSEHYGLFLPDTVTPFPIEALPLVRTLQGEEPQNVEMFIRHAQAPAGLWLLISGKPLKDATGNLKGGMIVCRDVSDRKATEAQLQDYAERQAMLNRLATQIRQSLNLDIVIATTLRAVRDLLEADHCTFCWFNPEVEPPTWEVVKESKRKSYSSFLGLYPADIVGSVTRLIREQPVIQIDTVAQFSDPIYRSRLRSLGIKSAILLPIPTNSERIGCLACYHLSQAHSWTASEIELLQAVIDQLAIALNQAELYQQSQTKAQELAQTLQELQRTQSQMLHSEKMSSLGQLVAGVAHEINNPVNFIYGNLTHAEDYTQDLLRLLHLYQKHYSAPHPEIRDEAETIDLEFLQADLPKLLTSMRVGADRIQKIVTSLRTFSRMDEAEMKEVDIHEGIDSTLMILQNRLKAKSDRPEIQVIKQYISPMRVECYAGQLNQVFMNILANAIDALEESFSKRILDKAPTITICTERVNCEWVRIAIADNGPGIPLDVQKQLFDPFFTTKPLGKGIGMGMAISHQIIMEKHRGNLICCSAAGEGTEFIIQIPSAQSVVKQ</sequence>
<dbReference type="EMBL" id="JAMPKM010000015">
    <property type="protein sequence ID" value="MEP0819505.1"/>
    <property type="molecule type" value="Genomic_DNA"/>
</dbReference>
<dbReference type="Pfam" id="PF01590">
    <property type="entry name" value="GAF"/>
    <property type="match status" value="1"/>
</dbReference>
<keyword evidence="4" id="KW-0808">Transferase</keyword>
<dbReference type="PROSITE" id="PS50113">
    <property type="entry name" value="PAC"/>
    <property type="match status" value="2"/>
</dbReference>
<dbReference type="Pfam" id="PF08447">
    <property type="entry name" value="PAS_3"/>
    <property type="match status" value="1"/>
</dbReference>
<evidence type="ECO:0000259" key="7">
    <source>
        <dbReference type="PROSITE" id="PS50112"/>
    </source>
</evidence>
<dbReference type="Pfam" id="PF02518">
    <property type="entry name" value="HATPase_c"/>
    <property type="match status" value="1"/>
</dbReference>
<keyword evidence="4" id="KW-0418">Kinase</keyword>
<feature type="domain" description="PAC" evidence="8">
    <location>
        <begin position="239"/>
        <end position="292"/>
    </location>
</feature>
<dbReference type="CDD" id="cd00082">
    <property type="entry name" value="HisKA"/>
    <property type="match status" value="1"/>
</dbReference>
<evidence type="ECO:0000256" key="4">
    <source>
        <dbReference type="ARBA" id="ARBA00022777"/>
    </source>
</evidence>
<keyword evidence="3" id="KW-0597">Phosphoprotein</keyword>
<dbReference type="InterPro" id="IPR003661">
    <property type="entry name" value="HisK_dim/P_dom"/>
</dbReference>